<dbReference type="Proteomes" id="UP000567067">
    <property type="component" value="Unassembled WGS sequence"/>
</dbReference>
<accession>A0A7W3XTV0</accession>
<dbReference type="EMBL" id="JACJIP010000040">
    <property type="protein sequence ID" value="MBA9088023.1"/>
    <property type="molecule type" value="Genomic_DNA"/>
</dbReference>
<keyword evidence="3" id="KW-1185">Reference proteome</keyword>
<protein>
    <submittedName>
        <fullName evidence="2">Uncharacterized protein</fullName>
    </submittedName>
</protein>
<reference evidence="2 3" key="1">
    <citation type="submission" date="2020-08" db="EMBL/GenBank/DDBJ databases">
        <title>Genomic Encyclopedia of Type Strains, Phase III (KMG-III): the genomes of soil and plant-associated and newly described type strains.</title>
        <authorList>
            <person name="Whitman W."/>
        </authorList>
    </citation>
    <scope>NUCLEOTIDE SEQUENCE [LARGE SCALE GENOMIC DNA]</scope>
    <source>
        <strain evidence="2 3">CECT 8693</strain>
    </source>
</reference>
<dbReference type="AlphaFoldDB" id="A0A7W3XTV0"/>
<proteinExistence type="predicted"/>
<gene>
    <name evidence="2" type="ORF">FHR92_004516</name>
</gene>
<evidence type="ECO:0000256" key="1">
    <source>
        <dbReference type="SAM" id="Phobius"/>
    </source>
</evidence>
<comment type="caution">
    <text evidence="2">The sequence shown here is derived from an EMBL/GenBank/DDBJ whole genome shotgun (WGS) entry which is preliminary data.</text>
</comment>
<organism evidence="2 3">
    <name type="scientific">Fontibacillus solani</name>
    <dbReference type="NCBI Taxonomy" id="1572857"/>
    <lineage>
        <taxon>Bacteria</taxon>
        <taxon>Bacillati</taxon>
        <taxon>Bacillota</taxon>
        <taxon>Bacilli</taxon>
        <taxon>Bacillales</taxon>
        <taxon>Paenibacillaceae</taxon>
        <taxon>Fontibacillus</taxon>
    </lineage>
</organism>
<sequence>MILLIGHHNKIGWVLIIPFVISVGIFIKKSISTFS</sequence>
<feature type="transmembrane region" description="Helical" evidence="1">
    <location>
        <begin position="12"/>
        <end position="31"/>
    </location>
</feature>
<name>A0A7W3XTV0_9BACL</name>
<keyword evidence="1" id="KW-1133">Transmembrane helix</keyword>
<evidence type="ECO:0000313" key="3">
    <source>
        <dbReference type="Proteomes" id="UP000567067"/>
    </source>
</evidence>
<keyword evidence="1" id="KW-0812">Transmembrane</keyword>
<evidence type="ECO:0000313" key="2">
    <source>
        <dbReference type="EMBL" id="MBA9088023.1"/>
    </source>
</evidence>
<keyword evidence="1" id="KW-0472">Membrane</keyword>